<feature type="domain" description="Formamidopyrimidine-DNA glycosylase catalytic" evidence="11">
    <location>
        <begin position="1"/>
        <end position="98"/>
    </location>
</feature>
<evidence type="ECO:0000256" key="2">
    <source>
        <dbReference type="ARBA" id="ARBA00001947"/>
    </source>
</evidence>
<gene>
    <name evidence="12" type="ORF">CLV30_102355</name>
</gene>
<dbReference type="InterPro" id="IPR012319">
    <property type="entry name" value="FPG_cat"/>
</dbReference>
<accession>A0A2P8EBX3</accession>
<dbReference type="SUPFAM" id="SSF46946">
    <property type="entry name" value="S13-like H2TH domain"/>
    <property type="match status" value="1"/>
</dbReference>
<dbReference type="InterPro" id="IPR010663">
    <property type="entry name" value="Znf_FPG/IleRS"/>
</dbReference>
<dbReference type="PANTHER" id="PTHR22993:SF9">
    <property type="entry name" value="FORMAMIDOPYRIMIDINE-DNA GLYCOSYLASE"/>
    <property type="match status" value="1"/>
</dbReference>
<keyword evidence="13" id="KW-1185">Reference proteome</keyword>
<evidence type="ECO:0000256" key="8">
    <source>
        <dbReference type="ARBA" id="ARBA00023239"/>
    </source>
</evidence>
<dbReference type="PROSITE" id="PS51068">
    <property type="entry name" value="FPG_CAT"/>
    <property type="match status" value="1"/>
</dbReference>
<dbReference type="GO" id="GO:0008270">
    <property type="term" value="F:zinc ion binding"/>
    <property type="evidence" value="ECO:0007669"/>
    <property type="project" value="InterPro"/>
</dbReference>
<keyword evidence="5" id="KW-0378">Hydrolase</keyword>
<dbReference type="InterPro" id="IPR010979">
    <property type="entry name" value="Ribosomal_uS13-like_H2TH"/>
</dbReference>
<keyword evidence="7" id="KW-0234">DNA repair</keyword>
<evidence type="ECO:0000259" key="11">
    <source>
        <dbReference type="PROSITE" id="PS51068"/>
    </source>
</evidence>
<dbReference type="EMBL" id="PYGE01000002">
    <property type="protein sequence ID" value="PSL06966.1"/>
    <property type="molecule type" value="Genomic_DNA"/>
</dbReference>
<keyword evidence="9" id="KW-0511">Multifunctional enzyme</keyword>
<dbReference type="AlphaFoldDB" id="A0A2P8EBX3"/>
<dbReference type="SMART" id="SM01232">
    <property type="entry name" value="H2TH"/>
    <property type="match status" value="1"/>
</dbReference>
<sequence length="244" mass="27359">MLDQGVLRGLDADELRDALVGARLCVPRRHGKWLIAAVRSGERHDSGEPSVLFHFGMTGSLSWHDAHEQPPPARHRHDRVVMVTTGGELRYRDMRKLRGIHLARSDADVDEMLSDIGPDAARITPAGLSRPLRHTDRRLKPALLDQHLIAGLGNLLVDEILWRARLRPDASASSLSDGDWRRLHRRMRTVLARSCAVGRVPDHRSWLTGRRDDPDGVCPRCESTLEHTQRGGRTTVLCPHCQPA</sequence>
<reference evidence="12 13" key="1">
    <citation type="submission" date="2018-03" db="EMBL/GenBank/DDBJ databases">
        <title>Genomic Encyclopedia of Archaeal and Bacterial Type Strains, Phase II (KMG-II): from individual species to whole genera.</title>
        <authorList>
            <person name="Goeker M."/>
        </authorList>
    </citation>
    <scope>NUCLEOTIDE SEQUENCE [LARGE SCALE GENOMIC DNA]</scope>
    <source>
        <strain evidence="12 13">DSM 45211</strain>
    </source>
</reference>
<dbReference type="Proteomes" id="UP000243528">
    <property type="component" value="Unassembled WGS sequence"/>
</dbReference>
<dbReference type="Gene3D" id="1.10.8.50">
    <property type="match status" value="1"/>
</dbReference>
<comment type="similarity">
    <text evidence="3">Belongs to the FPG family.</text>
</comment>
<dbReference type="GO" id="GO:0003684">
    <property type="term" value="F:damaged DNA binding"/>
    <property type="evidence" value="ECO:0007669"/>
    <property type="project" value="InterPro"/>
</dbReference>
<keyword evidence="4" id="KW-0227">DNA damage</keyword>
<keyword evidence="8" id="KW-0456">Lyase</keyword>
<evidence type="ECO:0000256" key="10">
    <source>
        <dbReference type="ARBA" id="ARBA00023295"/>
    </source>
</evidence>
<proteinExistence type="inferred from homology"/>
<dbReference type="PANTHER" id="PTHR22993">
    <property type="entry name" value="FORMAMIDOPYRIMIDINE-DNA GLYCOSYLASE"/>
    <property type="match status" value="1"/>
</dbReference>
<dbReference type="InterPro" id="IPR035937">
    <property type="entry name" value="FPG_N"/>
</dbReference>
<dbReference type="SUPFAM" id="SSF57716">
    <property type="entry name" value="Glucocorticoid receptor-like (DNA-binding domain)"/>
    <property type="match status" value="1"/>
</dbReference>
<evidence type="ECO:0000256" key="1">
    <source>
        <dbReference type="ARBA" id="ARBA00001668"/>
    </source>
</evidence>
<evidence type="ECO:0000256" key="9">
    <source>
        <dbReference type="ARBA" id="ARBA00023268"/>
    </source>
</evidence>
<dbReference type="Pfam" id="PF01149">
    <property type="entry name" value="Fapy_DNA_glyco"/>
    <property type="match status" value="1"/>
</dbReference>
<comment type="caution">
    <text evidence="12">The sequence shown here is derived from an EMBL/GenBank/DDBJ whole genome shotgun (WGS) entry which is preliminary data.</text>
</comment>
<protein>
    <submittedName>
        <fullName evidence="12">Formamidopyrimidine-DNA glycosylase</fullName>
    </submittedName>
</protein>
<evidence type="ECO:0000313" key="13">
    <source>
        <dbReference type="Proteomes" id="UP000243528"/>
    </source>
</evidence>
<dbReference type="SMART" id="SM00898">
    <property type="entry name" value="Fapy_DNA_glyco"/>
    <property type="match status" value="1"/>
</dbReference>
<keyword evidence="6" id="KW-0238">DNA-binding</keyword>
<evidence type="ECO:0000256" key="6">
    <source>
        <dbReference type="ARBA" id="ARBA00023125"/>
    </source>
</evidence>
<evidence type="ECO:0000256" key="5">
    <source>
        <dbReference type="ARBA" id="ARBA00022801"/>
    </source>
</evidence>
<dbReference type="SUPFAM" id="SSF81624">
    <property type="entry name" value="N-terminal domain of MutM-like DNA repair proteins"/>
    <property type="match status" value="1"/>
</dbReference>
<dbReference type="GO" id="GO:0006284">
    <property type="term" value="P:base-excision repair"/>
    <property type="evidence" value="ECO:0007669"/>
    <property type="project" value="InterPro"/>
</dbReference>
<comment type="cofactor">
    <cofactor evidence="2">
        <name>Zn(2+)</name>
        <dbReference type="ChEBI" id="CHEBI:29105"/>
    </cofactor>
</comment>
<dbReference type="GO" id="GO:0003906">
    <property type="term" value="F:DNA-(apurinic or apyrimidinic site) endonuclease activity"/>
    <property type="evidence" value="ECO:0007669"/>
    <property type="project" value="InterPro"/>
</dbReference>
<dbReference type="InterPro" id="IPR015886">
    <property type="entry name" value="H2TH_FPG"/>
</dbReference>
<evidence type="ECO:0000256" key="4">
    <source>
        <dbReference type="ARBA" id="ARBA00022763"/>
    </source>
</evidence>
<evidence type="ECO:0000256" key="7">
    <source>
        <dbReference type="ARBA" id="ARBA00023204"/>
    </source>
</evidence>
<dbReference type="Gene3D" id="3.20.190.10">
    <property type="entry name" value="MutM-like, N-terminal"/>
    <property type="match status" value="1"/>
</dbReference>
<evidence type="ECO:0000256" key="3">
    <source>
        <dbReference type="ARBA" id="ARBA00009409"/>
    </source>
</evidence>
<name>A0A2P8EBX3_9ACTN</name>
<dbReference type="GO" id="GO:0008534">
    <property type="term" value="F:oxidized purine nucleobase lesion DNA N-glycosylase activity"/>
    <property type="evidence" value="ECO:0007669"/>
    <property type="project" value="UniProtKB-EC"/>
</dbReference>
<keyword evidence="10" id="KW-0326">Glycosidase</keyword>
<evidence type="ECO:0000313" key="12">
    <source>
        <dbReference type="EMBL" id="PSL06966.1"/>
    </source>
</evidence>
<comment type="catalytic activity">
    <reaction evidence="1">
        <text>Hydrolysis of DNA containing ring-opened 7-methylguanine residues, releasing 2,6-diamino-4-hydroxy-5-(N-methyl)formamidopyrimidine.</text>
        <dbReference type="EC" id="3.2.2.23"/>
    </reaction>
</comment>
<dbReference type="GO" id="GO:0016829">
    <property type="term" value="F:lyase activity"/>
    <property type="evidence" value="ECO:0007669"/>
    <property type="project" value="UniProtKB-KW"/>
</dbReference>
<organism evidence="12 13">
    <name type="scientific">Haloactinopolyspora alba</name>
    <dbReference type="NCBI Taxonomy" id="648780"/>
    <lineage>
        <taxon>Bacteria</taxon>
        <taxon>Bacillati</taxon>
        <taxon>Actinomycetota</taxon>
        <taxon>Actinomycetes</taxon>
        <taxon>Jiangellales</taxon>
        <taxon>Jiangellaceae</taxon>
        <taxon>Haloactinopolyspora</taxon>
    </lineage>
</organism>
<dbReference type="Pfam" id="PF06827">
    <property type="entry name" value="zf-FPG_IleRS"/>
    <property type="match status" value="1"/>
</dbReference>
<dbReference type="Pfam" id="PF06831">
    <property type="entry name" value="H2TH"/>
    <property type="match status" value="1"/>
</dbReference>